<evidence type="ECO:0000259" key="5">
    <source>
        <dbReference type="Pfam" id="PF05433"/>
    </source>
</evidence>
<gene>
    <name evidence="6" type="ORF">ELE36_08340</name>
</gene>
<dbReference type="KEGG" id="xbc:ELE36_08340"/>
<feature type="signal peptide" evidence="4">
    <location>
        <begin position="1"/>
        <end position="44"/>
    </location>
</feature>
<feature type="compositionally biased region" description="Basic and acidic residues" evidence="3">
    <location>
        <begin position="144"/>
        <end position="158"/>
    </location>
</feature>
<keyword evidence="2" id="KW-0472">Membrane</keyword>
<evidence type="ECO:0000256" key="1">
    <source>
        <dbReference type="ARBA" id="ARBA00004370"/>
    </source>
</evidence>
<dbReference type="InterPro" id="IPR051407">
    <property type="entry name" value="Bact_OM_lipoprot/Surf_antigen"/>
</dbReference>
<comment type="subcellular location">
    <subcellularLocation>
        <location evidence="1">Membrane</location>
    </subcellularLocation>
</comment>
<feature type="region of interest" description="Disordered" evidence="3">
    <location>
        <begin position="133"/>
        <end position="158"/>
    </location>
</feature>
<dbReference type="Pfam" id="PF05433">
    <property type="entry name" value="Rick_17kDa_Anti"/>
    <property type="match status" value="1"/>
</dbReference>
<dbReference type="GO" id="GO:0019867">
    <property type="term" value="C:outer membrane"/>
    <property type="evidence" value="ECO:0007669"/>
    <property type="project" value="InterPro"/>
</dbReference>
<dbReference type="InterPro" id="IPR008816">
    <property type="entry name" value="Gly_zipper_2TM_dom"/>
</dbReference>
<feature type="chain" id="PRO_5019008033" evidence="4">
    <location>
        <begin position="45"/>
        <end position="158"/>
    </location>
</feature>
<reference evidence="6 7" key="1">
    <citation type="submission" date="2019-01" db="EMBL/GenBank/DDBJ databases">
        <title>Pseudolysobacter antarctica gen. nov., sp. nov., isolated from Fildes Peninsula, Antarctica.</title>
        <authorList>
            <person name="Wei Z."/>
            <person name="Peng F."/>
        </authorList>
    </citation>
    <scope>NUCLEOTIDE SEQUENCE [LARGE SCALE GENOMIC DNA]</scope>
    <source>
        <strain evidence="6 7">AQ6-296</strain>
    </source>
</reference>
<evidence type="ECO:0000256" key="3">
    <source>
        <dbReference type="SAM" id="MobiDB-lite"/>
    </source>
</evidence>
<proteinExistence type="predicted"/>
<protein>
    <submittedName>
        <fullName evidence="6">Glycine zipper 2TM domain-containing protein</fullName>
    </submittedName>
</protein>
<feature type="domain" description="Glycine zipper 2TM" evidence="5">
    <location>
        <begin position="69"/>
        <end position="110"/>
    </location>
</feature>
<dbReference type="PANTHER" id="PTHR35603:SF2">
    <property type="entry name" value="OUTER MEMBRANE LIPOPROTEIN"/>
    <property type="match status" value="1"/>
</dbReference>
<evidence type="ECO:0000256" key="4">
    <source>
        <dbReference type="SAM" id="SignalP"/>
    </source>
</evidence>
<keyword evidence="7" id="KW-1185">Reference proteome</keyword>
<sequence>MRRVEWVSCFRTPTRKYGGFMRLSKSILLLALLLLSSLATPAFAWDRCNSCGVVSGIEKIRDRDHRFGGGTAIGAIAGGLLGSTVGKGDGRTAAVVGGAVLGGAVGHQVEKNNRDDNSYWRFHVRMDNGRRVTIDQGDNPGIRNGDEVRVDGNHVERR</sequence>
<evidence type="ECO:0000313" key="7">
    <source>
        <dbReference type="Proteomes" id="UP000291562"/>
    </source>
</evidence>
<organism evidence="6 7">
    <name type="scientific">Pseudolysobacter antarcticus</name>
    <dbReference type="NCBI Taxonomy" id="2511995"/>
    <lineage>
        <taxon>Bacteria</taxon>
        <taxon>Pseudomonadati</taxon>
        <taxon>Pseudomonadota</taxon>
        <taxon>Gammaproteobacteria</taxon>
        <taxon>Lysobacterales</taxon>
        <taxon>Rhodanobacteraceae</taxon>
        <taxon>Pseudolysobacter</taxon>
    </lineage>
</organism>
<evidence type="ECO:0000313" key="6">
    <source>
        <dbReference type="EMBL" id="QBB70375.1"/>
    </source>
</evidence>
<name>A0A411HIP4_9GAMM</name>
<evidence type="ECO:0000256" key="2">
    <source>
        <dbReference type="ARBA" id="ARBA00023136"/>
    </source>
</evidence>
<dbReference type="OrthoDB" id="5966509at2"/>
<dbReference type="EMBL" id="CP035704">
    <property type="protein sequence ID" value="QBB70375.1"/>
    <property type="molecule type" value="Genomic_DNA"/>
</dbReference>
<dbReference type="Proteomes" id="UP000291562">
    <property type="component" value="Chromosome"/>
</dbReference>
<keyword evidence="4" id="KW-0732">Signal</keyword>
<dbReference type="PANTHER" id="PTHR35603">
    <property type="match status" value="1"/>
</dbReference>
<dbReference type="AlphaFoldDB" id="A0A411HIP4"/>
<accession>A0A411HIP4</accession>